<organism evidence="2 3">
    <name type="scientific">Thalictrum thalictroides</name>
    <name type="common">Rue-anemone</name>
    <name type="synonym">Anemone thalictroides</name>
    <dbReference type="NCBI Taxonomy" id="46969"/>
    <lineage>
        <taxon>Eukaryota</taxon>
        <taxon>Viridiplantae</taxon>
        <taxon>Streptophyta</taxon>
        <taxon>Embryophyta</taxon>
        <taxon>Tracheophyta</taxon>
        <taxon>Spermatophyta</taxon>
        <taxon>Magnoliopsida</taxon>
        <taxon>Ranunculales</taxon>
        <taxon>Ranunculaceae</taxon>
        <taxon>Thalictroideae</taxon>
        <taxon>Thalictrum</taxon>
    </lineage>
</organism>
<name>A0A7J6W331_THATH</name>
<reference evidence="2 3" key="1">
    <citation type="submission" date="2020-06" db="EMBL/GenBank/DDBJ databases">
        <title>Transcriptomic and genomic resources for Thalictrum thalictroides and T. hernandezii: Facilitating candidate gene discovery in an emerging model plant lineage.</title>
        <authorList>
            <person name="Arias T."/>
            <person name="Riano-Pachon D.M."/>
            <person name="Di Stilio V.S."/>
        </authorList>
    </citation>
    <scope>NUCLEOTIDE SEQUENCE [LARGE SCALE GENOMIC DNA]</scope>
    <source>
        <strain evidence="3">cv. WT478/WT964</strain>
        <tissue evidence="2">Leaves</tissue>
    </source>
</reference>
<proteinExistence type="predicted"/>
<accession>A0A7J6W331</accession>
<sequence length="228" mass="25755">MQRQSSSYGDGMMKTAQYLLPTVRTIYSQIFSSTSTSTSFGSSVSFPTSLSPFILKNRASLSVKKDLLCHKEADEDLHEQSVKHGLLNLDLTKRLTLLTQVPLGNHLIWSGFLSSSIINDFRNLCVGDNGNGEGLNSHVSSRDDSDNSPTSVIENDGDERSKQYSEALVCSPKEWNFMVKIKPYWEALIIGNRAYKFYKIYYRPMKPHIVLLLHLLILLVAKRKPNHN</sequence>
<comment type="caution">
    <text evidence="2">The sequence shown here is derived from an EMBL/GenBank/DDBJ whole genome shotgun (WGS) entry which is preliminary data.</text>
</comment>
<gene>
    <name evidence="2" type="ORF">FRX31_018625</name>
</gene>
<evidence type="ECO:0000256" key="1">
    <source>
        <dbReference type="SAM" id="MobiDB-lite"/>
    </source>
</evidence>
<evidence type="ECO:0000313" key="3">
    <source>
        <dbReference type="Proteomes" id="UP000554482"/>
    </source>
</evidence>
<protein>
    <submittedName>
        <fullName evidence="2">Uncharacterized protein</fullName>
    </submittedName>
</protein>
<feature type="region of interest" description="Disordered" evidence="1">
    <location>
        <begin position="135"/>
        <end position="159"/>
    </location>
</feature>
<dbReference type="EMBL" id="JABWDY010022311">
    <property type="protein sequence ID" value="KAF5191789.1"/>
    <property type="molecule type" value="Genomic_DNA"/>
</dbReference>
<dbReference type="Proteomes" id="UP000554482">
    <property type="component" value="Unassembled WGS sequence"/>
</dbReference>
<keyword evidence="3" id="KW-1185">Reference proteome</keyword>
<dbReference type="AlphaFoldDB" id="A0A7J6W331"/>
<evidence type="ECO:0000313" key="2">
    <source>
        <dbReference type="EMBL" id="KAF5191789.1"/>
    </source>
</evidence>